<dbReference type="RefSeq" id="WP_194123846.1">
    <property type="nucleotide sequence ID" value="NZ_JACYGY010000002.1"/>
</dbReference>
<sequence>MKSTKIDIDKLNRELFLMTHREPELLNEMLRDSGFDPERLEKNGIAKVRALLFKQKVALRKQELESLYAKALAIFESAKESTKEGILNLLKQSAPQLQFNNLENMDVQDLKEILDESDLLDLMNKIERKEI</sequence>
<keyword evidence="2" id="KW-1185">Reference proteome</keyword>
<reference evidence="2" key="1">
    <citation type="submission" date="2023-07" db="EMBL/GenBank/DDBJ databases">
        <title>Dyadobacter sp. nov 'subterranea' isolated from contaminted grondwater.</title>
        <authorList>
            <person name="Szabo I."/>
            <person name="Al-Omari J."/>
            <person name="Szerdahelyi S.G."/>
            <person name="Rado J."/>
        </authorList>
    </citation>
    <scope>NUCLEOTIDE SEQUENCE [LARGE SCALE GENOMIC DNA]</scope>
    <source>
        <strain evidence="2">UP-52</strain>
    </source>
</reference>
<evidence type="ECO:0008006" key="3">
    <source>
        <dbReference type="Google" id="ProtNLM"/>
    </source>
</evidence>
<accession>A0ABR9WMY6</accession>
<evidence type="ECO:0000313" key="2">
    <source>
        <dbReference type="Proteomes" id="UP000634134"/>
    </source>
</evidence>
<proteinExistence type="predicted"/>
<evidence type="ECO:0000313" key="1">
    <source>
        <dbReference type="EMBL" id="MBE9465529.1"/>
    </source>
</evidence>
<organism evidence="1 2">
    <name type="scientific">Dyadobacter subterraneus</name>
    <dbReference type="NCBI Taxonomy" id="2773304"/>
    <lineage>
        <taxon>Bacteria</taxon>
        <taxon>Pseudomonadati</taxon>
        <taxon>Bacteroidota</taxon>
        <taxon>Cytophagia</taxon>
        <taxon>Cytophagales</taxon>
        <taxon>Spirosomataceae</taxon>
        <taxon>Dyadobacter</taxon>
    </lineage>
</organism>
<comment type="caution">
    <text evidence="1">The sequence shown here is derived from an EMBL/GenBank/DDBJ whole genome shotgun (WGS) entry which is preliminary data.</text>
</comment>
<name>A0ABR9WMY6_9BACT</name>
<gene>
    <name evidence="1" type="ORF">IEE83_26910</name>
</gene>
<dbReference type="Proteomes" id="UP000634134">
    <property type="component" value="Unassembled WGS sequence"/>
</dbReference>
<protein>
    <recommendedName>
        <fullName evidence="3">DUF2312 domain-containing protein</fullName>
    </recommendedName>
</protein>
<dbReference type="EMBL" id="JACYGY010000002">
    <property type="protein sequence ID" value="MBE9465529.1"/>
    <property type="molecule type" value="Genomic_DNA"/>
</dbReference>